<keyword evidence="8 10" id="KW-0030">Aminoacyl-tRNA synthetase</keyword>
<dbReference type="GO" id="GO:0005524">
    <property type="term" value="F:ATP binding"/>
    <property type="evidence" value="ECO:0007669"/>
    <property type="project" value="UniProtKB-UniRule"/>
</dbReference>
<dbReference type="GO" id="GO:0005829">
    <property type="term" value="C:cytosol"/>
    <property type="evidence" value="ECO:0007669"/>
    <property type="project" value="TreeGrafter"/>
</dbReference>
<dbReference type="EC" id="6.1.1.14" evidence="10"/>
<comment type="catalytic activity">
    <reaction evidence="9 10">
        <text>tRNA(Gly) + glycine + ATP = glycyl-tRNA(Gly) + AMP + diphosphate</text>
        <dbReference type="Rhea" id="RHEA:16013"/>
        <dbReference type="Rhea" id="RHEA-COMP:9664"/>
        <dbReference type="Rhea" id="RHEA-COMP:9683"/>
        <dbReference type="ChEBI" id="CHEBI:30616"/>
        <dbReference type="ChEBI" id="CHEBI:33019"/>
        <dbReference type="ChEBI" id="CHEBI:57305"/>
        <dbReference type="ChEBI" id="CHEBI:78442"/>
        <dbReference type="ChEBI" id="CHEBI:78522"/>
        <dbReference type="ChEBI" id="CHEBI:456215"/>
        <dbReference type="EC" id="6.1.1.14"/>
    </reaction>
</comment>
<dbReference type="InterPro" id="IPR015944">
    <property type="entry name" value="Gly-tRNA-synth_bsu"/>
</dbReference>
<comment type="similarity">
    <text evidence="2 10">Belongs to the class-II aminoacyl-tRNA synthetase family.</text>
</comment>
<sequence>MAENVLFEIGCEEIPARFMPGLITEIKSKAKDKLSSMNLDFSNIYSSGTCRRLVLYIEKLAGKQPDCTEEIQGPPAEIAFDQNNKPTPAAFGFAKKCGIKVEQLKIRTVSNRNYVYSQVKKKGLSSEKLLPQILKEIISSIYLPLAMRWGSNDFKFIRPIHWIVALHGSKIIKFELAGIKSSNITFGHRFIKNPKRHIKHADLNKYKEILKKANVLVDSDERRDKISKLIKKADYYAHLDKNLLEEVNYLVEFPIAQKGKFNPKYLSLPKEVLITSMKKNQKYFSVIDFSGKLLPKFILVSNNSKNVVRGNEKVISARLADAMFFFNKDRKIPLKSRVADLKKVEYFQGLGSMHDKVERLQKLSLYIAKHLKIAEIEHQKIINAAELSKADLTTEMVFEFPDLQGVMGREYALASGEDKDTAEAIFEHYLPRFAEDKLPAAMIGTVVSLADKIDTMAGCFLIGKIPSGSEDPFGLRRSAHGVIKIVLEKKIDLLLDEIFNYSLEVYGNKEPSNIVKQLIQFIAGRMKVLLVDEDIPSQVAEAALANFNDILEAKEITHVLNNNLKNDWFLGIAATQSRISKMVKDIKRDQVITADFIDQCEKDLYELYLKVNWNTAEKINSGDYNGALLELSALTQPIEEFFKKVMVMHEDERIKTNRLALLKTIEKLFFSYSDFTKLQV</sequence>
<dbReference type="AlphaFoldDB" id="A0A833NZL4"/>
<evidence type="ECO:0000256" key="7">
    <source>
        <dbReference type="ARBA" id="ARBA00022917"/>
    </source>
</evidence>
<feature type="domain" description="DALR anticodon binding" evidence="11">
    <location>
        <begin position="577"/>
        <end position="668"/>
    </location>
</feature>
<dbReference type="InterPro" id="IPR006194">
    <property type="entry name" value="Gly-tRNA-synth_heterodimer"/>
</dbReference>
<comment type="subunit">
    <text evidence="10">Tetramer of two alpha and two beta subunits.</text>
</comment>
<name>A0A833NZL4_UNCSA</name>
<keyword evidence="3 10" id="KW-0963">Cytoplasm</keyword>
<evidence type="ECO:0000256" key="1">
    <source>
        <dbReference type="ARBA" id="ARBA00004496"/>
    </source>
</evidence>
<gene>
    <name evidence="10" type="primary">glyS</name>
    <name evidence="12" type="ORF">FD145_1309</name>
</gene>
<evidence type="ECO:0000256" key="10">
    <source>
        <dbReference type="HAMAP-Rule" id="MF_00255"/>
    </source>
</evidence>
<dbReference type="Pfam" id="PF02092">
    <property type="entry name" value="tRNA_synt_2f"/>
    <property type="match status" value="1"/>
</dbReference>
<evidence type="ECO:0000256" key="4">
    <source>
        <dbReference type="ARBA" id="ARBA00022598"/>
    </source>
</evidence>
<organism evidence="12 13">
    <name type="scientific">Candidatus Saganbacteria bacterium</name>
    <dbReference type="NCBI Taxonomy" id="2575572"/>
    <lineage>
        <taxon>Bacteria</taxon>
        <taxon>Bacillati</taxon>
        <taxon>Saganbacteria</taxon>
    </lineage>
</organism>
<dbReference type="PRINTS" id="PR01045">
    <property type="entry name" value="TRNASYNTHGB"/>
</dbReference>
<dbReference type="SUPFAM" id="SSF109604">
    <property type="entry name" value="HD-domain/PDEase-like"/>
    <property type="match status" value="1"/>
</dbReference>
<dbReference type="Proteomes" id="UP000488506">
    <property type="component" value="Unassembled WGS sequence"/>
</dbReference>
<keyword evidence="7 10" id="KW-0648">Protein biosynthesis</keyword>
<evidence type="ECO:0000313" key="12">
    <source>
        <dbReference type="EMBL" id="KAF0133399.1"/>
    </source>
</evidence>
<dbReference type="InterPro" id="IPR008909">
    <property type="entry name" value="DALR_anticod-bd"/>
</dbReference>
<protein>
    <recommendedName>
        <fullName evidence="10">Glycine--tRNA ligase beta subunit</fullName>
        <ecNumber evidence="10">6.1.1.14</ecNumber>
    </recommendedName>
    <alternativeName>
        <fullName evidence="10">Glycyl-tRNA synthetase beta subunit</fullName>
        <shortName evidence="10">GlyRS</shortName>
    </alternativeName>
</protein>
<comment type="subcellular location">
    <subcellularLocation>
        <location evidence="1 10">Cytoplasm</location>
    </subcellularLocation>
</comment>
<dbReference type="PROSITE" id="PS50861">
    <property type="entry name" value="AA_TRNA_LIGASE_II_GLYAB"/>
    <property type="match status" value="1"/>
</dbReference>
<evidence type="ECO:0000256" key="2">
    <source>
        <dbReference type="ARBA" id="ARBA00008226"/>
    </source>
</evidence>
<dbReference type="EMBL" id="WPAF01000027">
    <property type="protein sequence ID" value="KAF0133399.1"/>
    <property type="molecule type" value="Genomic_DNA"/>
</dbReference>
<evidence type="ECO:0000259" key="11">
    <source>
        <dbReference type="Pfam" id="PF05746"/>
    </source>
</evidence>
<evidence type="ECO:0000256" key="5">
    <source>
        <dbReference type="ARBA" id="ARBA00022741"/>
    </source>
</evidence>
<evidence type="ECO:0000313" key="13">
    <source>
        <dbReference type="Proteomes" id="UP000488506"/>
    </source>
</evidence>
<comment type="caution">
    <text evidence="12">The sequence shown here is derived from an EMBL/GenBank/DDBJ whole genome shotgun (WGS) entry which is preliminary data.</text>
</comment>
<accession>A0A833NZL4</accession>
<dbReference type="GO" id="GO:0006420">
    <property type="term" value="P:arginyl-tRNA aminoacylation"/>
    <property type="evidence" value="ECO:0007669"/>
    <property type="project" value="InterPro"/>
</dbReference>
<reference evidence="12 13" key="1">
    <citation type="submission" date="2019-12" db="EMBL/GenBank/DDBJ databases">
        <authorList>
            <person name="Wolfe R."/>
            <person name="Danczak R."/>
            <person name="Wilkins M."/>
        </authorList>
    </citation>
    <scope>NUCLEOTIDE SEQUENCE [LARGE SCALE GENOMIC DNA]</scope>
    <source>
        <strain evidence="12">X2_MaxBin.013</strain>
    </source>
</reference>
<dbReference type="NCBIfam" id="TIGR00211">
    <property type="entry name" value="glyS"/>
    <property type="match status" value="1"/>
</dbReference>
<evidence type="ECO:0000256" key="6">
    <source>
        <dbReference type="ARBA" id="ARBA00022840"/>
    </source>
</evidence>
<dbReference type="Pfam" id="PF05746">
    <property type="entry name" value="DALR_1"/>
    <property type="match status" value="1"/>
</dbReference>
<dbReference type="PANTHER" id="PTHR30075:SF2">
    <property type="entry name" value="GLYCINE--TRNA LIGASE, CHLOROPLASTIC_MITOCHONDRIAL 2"/>
    <property type="match status" value="1"/>
</dbReference>
<dbReference type="GO" id="GO:0004820">
    <property type="term" value="F:glycine-tRNA ligase activity"/>
    <property type="evidence" value="ECO:0007669"/>
    <property type="project" value="UniProtKB-UniRule"/>
</dbReference>
<evidence type="ECO:0000256" key="9">
    <source>
        <dbReference type="ARBA" id="ARBA00047937"/>
    </source>
</evidence>
<dbReference type="GO" id="GO:0006426">
    <property type="term" value="P:glycyl-tRNA aminoacylation"/>
    <property type="evidence" value="ECO:0007669"/>
    <property type="project" value="UniProtKB-UniRule"/>
</dbReference>
<evidence type="ECO:0000256" key="8">
    <source>
        <dbReference type="ARBA" id="ARBA00023146"/>
    </source>
</evidence>
<dbReference type="HAMAP" id="MF_00255">
    <property type="entry name" value="Gly_tRNA_synth_beta"/>
    <property type="match status" value="1"/>
</dbReference>
<dbReference type="PANTHER" id="PTHR30075">
    <property type="entry name" value="GLYCYL-TRNA SYNTHETASE"/>
    <property type="match status" value="1"/>
</dbReference>
<keyword evidence="4 10" id="KW-0436">Ligase</keyword>
<proteinExistence type="inferred from homology"/>
<keyword evidence="6 10" id="KW-0067">ATP-binding</keyword>
<evidence type="ECO:0000256" key="3">
    <source>
        <dbReference type="ARBA" id="ARBA00022490"/>
    </source>
</evidence>
<keyword evidence="5 10" id="KW-0547">Nucleotide-binding</keyword>
<dbReference type="GO" id="GO:0004814">
    <property type="term" value="F:arginine-tRNA ligase activity"/>
    <property type="evidence" value="ECO:0007669"/>
    <property type="project" value="InterPro"/>
</dbReference>